<dbReference type="GO" id="GO:0005643">
    <property type="term" value="C:nuclear pore"/>
    <property type="evidence" value="ECO:0007669"/>
    <property type="project" value="InterPro"/>
</dbReference>
<evidence type="ECO:0000256" key="4">
    <source>
        <dbReference type="ARBA" id="ARBA00023242"/>
    </source>
</evidence>
<evidence type="ECO:0000256" key="3">
    <source>
        <dbReference type="ARBA" id="ARBA00022448"/>
    </source>
</evidence>
<evidence type="ECO:0000256" key="2">
    <source>
        <dbReference type="ARBA" id="ARBA00005892"/>
    </source>
</evidence>
<accession>A0A024GMA3</accession>
<dbReference type="PANTHER" id="PTHR31344:SF0">
    <property type="entry name" value="NUCLEAR PORE COMPLEX PROTEIN NUP205"/>
    <property type="match status" value="1"/>
</dbReference>
<name>A0A024GMA3_9STRA</name>
<dbReference type="InterPro" id="IPR021827">
    <property type="entry name" value="Nup186/Nup192/Nup205"/>
</dbReference>
<keyword evidence="7" id="KW-1185">Reference proteome</keyword>
<dbReference type="EMBL" id="CAIX01000180">
    <property type="protein sequence ID" value="CCI47672.1"/>
    <property type="molecule type" value="Genomic_DNA"/>
</dbReference>
<gene>
    <name evidence="6" type="ORF">BN9_086790</name>
</gene>
<dbReference type="OrthoDB" id="2019644at2759"/>
<proteinExistence type="inferred from homology"/>
<keyword evidence="3" id="KW-0813">Transport</keyword>
<dbReference type="PANTHER" id="PTHR31344">
    <property type="entry name" value="NUCLEAR PORE COMPLEX PROTEIN NUP205"/>
    <property type="match status" value="1"/>
</dbReference>
<dbReference type="STRING" id="65357.A0A024GMA3"/>
<dbReference type="Proteomes" id="UP000053237">
    <property type="component" value="Unassembled WGS sequence"/>
</dbReference>
<comment type="caution">
    <text evidence="6">The sequence shown here is derived from an EMBL/GenBank/DDBJ whole genome shotgun (WGS) entry which is preliminary data.</text>
</comment>
<feature type="region of interest" description="Disordered" evidence="5">
    <location>
        <begin position="1289"/>
        <end position="1309"/>
    </location>
</feature>
<keyword evidence="4" id="KW-0539">Nucleus</keyword>
<comment type="subcellular location">
    <subcellularLocation>
        <location evidence="1">Nucleus</location>
    </subcellularLocation>
</comment>
<evidence type="ECO:0000256" key="5">
    <source>
        <dbReference type="SAM" id="MobiDB-lite"/>
    </source>
</evidence>
<reference evidence="6 7" key="1">
    <citation type="submission" date="2012-05" db="EMBL/GenBank/DDBJ databases">
        <title>Recombination and specialization in a pathogen metapopulation.</title>
        <authorList>
            <person name="Gardiner A."/>
            <person name="Kemen E."/>
            <person name="Schultz-Larsen T."/>
            <person name="MacLean D."/>
            <person name="Van Oosterhout C."/>
            <person name="Jones J.D.G."/>
        </authorList>
    </citation>
    <scope>NUCLEOTIDE SEQUENCE [LARGE SCALE GENOMIC DNA]</scope>
    <source>
        <strain evidence="6 7">Ac Nc2</strain>
    </source>
</reference>
<evidence type="ECO:0000256" key="1">
    <source>
        <dbReference type="ARBA" id="ARBA00004123"/>
    </source>
</evidence>
<organism evidence="6 7">
    <name type="scientific">Albugo candida</name>
    <dbReference type="NCBI Taxonomy" id="65357"/>
    <lineage>
        <taxon>Eukaryota</taxon>
        <taxon>Sar</taxon>
        <taxon>Stramenopiles</taxon>
        <taxon>Oomycota</taxon>
        <taxon>Peronosporomycetes</taxon>
        <taxon>Albuginales</taxon>
        <taxon>Albuginaceae</taxon>
        <taxon>Albugo</taxon>
    </lineage>
</organism>
<sequence length="2039" mass="231581">MENTASGNASEVLKCSQEMLDYPTLPKLFYRLCFRDLDLYLKLNMNEQESMEFLNKLRQLKHDLIEPFHCFTEKSKSSVDLKQIKVSKKTIELSPAIQAEITKWREEFDLDVKVCVHYWIIASDSETREWVERVDRLETGSISNSVALAARYFFLSEMEYKLAFIKELLRGGIYSQQSSKRHEELQLYVTELIRDGLGPSLIRSFQDVLPSLIKKNTIVESTSIWQPLVADSIVFYTISYHISVKEIKEIVIATRSMCTSLKAALPKVSPHLVNLTSVEQLLQAAPVGCVSLVTTVEQISNLLNTVVKLYVAFLHAVISKQEVKKDVQSGKAERSDFCSQNDTNQRQECIVELHDVISVQKWEHEGFQSLFRLAWAALSAIAARNENVLYNKTEQIQSVTKDALEHHVFSFITDILKHYCTNNKADPDFYQAFQKGFELVFDRYCSMLMVDAIEDNSSPGAVYGDSDDESGKWKGDRLDHIITCAITLCGRNTEFASRFWSKDEVGNGSEAESCYGLVIMSRDAASSNPAFLTAYLQLVAAGASGRNCAKSAFHHIKENPKALNWDQFFTVMKKYYRLLTLADTPTLSSAFNMTFPTAPVDTLKSFSRSIRPAELEALETIQLVLQCVIRDSQLAMVFYLNHEWSPITTLASLLQCRIPSSLKGAIMKTLSIFARVPEIAPAVWRQIDTLQVLRTKAEALDFGTHDISYELEHFESMNRAYPATRGFIALLYELFGNSTLWAVGTDPDPETLSTIEQYFKYLLETVFSKFNIRKYDNDEERWVLASGSLLIFRMILREGTKKNVEKDQLLYILASRLQQEILSSSTILDRIFFVLVGDDGLDGLENASNDSQMYHAFKYCRNFVAKQAEKQLGPLDQFDLDTYNDLSKIDQFMAIVSCSFGSVRECCVQYALEILILVLENDESIIHNHQLHLKSVGSRLEPLHMTLKRRNSDFIGILRYVRYSKSTYIAELSAVVLKYVSSKVAGSDMMNMLMDSNHCDDIILGYMNCLQNVYDHSDAVEESETNEGVEADQLSKKQYSEDSLFLPYEIAEARKASHTLPCTILDLLLDNVQRAAPNISHLLLGFTKKGQKTSDQPDIPGLDTLLILLSDHSVTAYYPQFTERCHRLLYHLIDQTYSKQRTLEMVEDPRYDHFTKQIEYNATVSEEANGSSPITDIWTLNSRAWLLKSLAVYIHAKLRDGDVQEREADRLVRLLVTQQTGADTILFQLRTHLQPSIKKLELPQHNNVTELAQQTSVVEDSGFYQWTRIDIKSFTNRLQALAPRSNTIDVSSKRHRTSHSPGYNATRNHDESSKCVQHYLQWAFKWNTYSELIVAETHAFECWRELLEVLLVDYFVPDETSDSIKRGHQATLTSSSVRNGHFDLIHCFLLILLQGVSVEMTLDAHIFPSTVHAIFACSAQLQAFSKLDDITEERERDLQTLLDLVFRAISCSEVLIRDTRAAQKARVTLYATISNITNLLPSSGSSQSYSGNNMSLLSMNKYNTLINWENTTTQVILFACRDAREAEDSLGVILSLTALEAVLQHNETSLKNLCEHGVLLQLIDLFNRLSNAENALVLSKKEPSSRKIEPNSVKSMHGAFISLFTRVCGFRSGAMALLEGGIMKVLETMQTLPQQRPRVTKVLIASHQQSFNTAQKKFGALWVPTLRLICTICTSLSQNRILAAQLLRFISARWKLVGSGIKLQSFDIASVYTLWELAYLTFIFRYVIQFPDLCCSTSSSTAKWGKITSRIASLLVLFGRDAHPDALVPSSDNEYGDVSPSEISRKKSNIEYWLQEISPITTEDESASTTFRIDASVIDNELIDLDEKIKGQMHIFSQLSVFDEEKLYASLMISCNAAAYCSKYTLLMSNPKNEVEESLRPVFGLASTKESMFDVITPAMSTSGSLYPLWPDSPSLMDLFMCILQMRGRWEQTNQLLHVLYGRDSTIGSSRLIVELKQIQNVVAYICDAYLLVLEQLVLIYTFHIPRYLVDGEAERLESQIQQLLQSLKHLETRPLIHFMCRKLRDLLIMDSQLDVDMK</sequence>
<protein>
    <submittedName>
        <fullName evidence="6">Uncharacterized protein</fullName>
    </submittedName>
</protein>
<evidence type="ECO:0000313" key="6">
    <source>
        <dbReference type="EMBL" id="CCI47672.1"/>
    </source>
</evidence>
<evidence type="ECO:0000313" key="7">
    <source>
        <dbReference type="Proteomes" id="UP000053237"/>
    </source>
</evidence>
<comment type="similarity">
    <text evidence="2">Belongs to the NUP186/NUP192/NUP205 family.</text>
</comment>
<dbReference type="InParanoid" id="A0A024GMA3"/>
<dbReference type="Pfam" id="PF11894">
    <property type="entry name" value="Nup192"/>
    <property type="match status" value="2"/>
</dbReference>